<sequence length="279" mass="29438">MTNPPPEPQPADHSNPADPAAHSNPAALDAGEPKPADHPNPAALDAGEPKPADLSNPAAHSNPAALDAGEPQPADHSNPAALDARAYMSADPDVTNPDHPDTLAGALATPVAAPEPAEEKPGRLEITGEWRRVSPRAITIDLIGEGVAVVIVAVLAVVLWSFIEQPWPLIVGGAIVLVTLITAAFVPRRIRSIGYLLREDDLLFRRGIMWQRFVAVPYGRMQLVDINRGPLARAFGLAELKFVTASPAAGVTIPGLPLEEAEGLRDHLVSVAESRRTGL</sequence>
<evidence type="ECO:0000313" key="5">
    <source>
        <dbReference type="Proteomes" id="UP000241203"/>
    </source>
</evidence>
<evidence type="ECO:0000313" key="4">
    <source>
        <dbReference type="EMBL" id="PSL36856.1"/>
    </source>
</evidence>
<keyword evidence="2" id="KW-1133">Transmembrane helix</keyword>
<feature type="domain" description="YdbS-like PH" evidence="3">
    <location>
        <begin position="191"/>
        <end position="268"/>
    </location>
</feature>
<dbReference type="Proteomes" id="UP000241203">
    <property type="component" value="Unassembled WGS sequence"/>
</dbReference>
<keyword evidence="2" id="KW-0812">Transmembrane</keyword>
<dbReference type="Pfam" id="PF03703">
    <property type="entry name" value="bPH_2"/>
    <property type="match status" value="1"/>
</dbReference>
<dbReference type="PANTHER" id="PTHR34473:SF3">
    <property type="entry name" value="TRANSMEMBRANE PROTEIN-RELATED"/>
    <property type="match status" value="1"/>
</dbReference>
<evidence type="ECO:0000256" key="2">
    <source>
        <dbReference type="SAM" id="Phobius"/>
    </source>
</evidence>
<dbReference type="InterPro" id="IPR005182">
    <property type="entry name" value="YdbS-like_PH"/>
</dbReference>
<feature type="transmembrane region" description="Helical" evidence="2">
    <location>
        <begin position="169"/>
        <end position="186"/>
    </location>
</feature>
<feature type="region of interest" description="Disordered" evidence="1">
    <location>
        <begin position="1"/>
        <end position="79"/>
    </location>
</feature>
<organism evidence="4 5">
    <name type="scientific">Labedella gwakjiensis</name>
    <dbReference type="NCBI Taxonomy" id="390269"/>
    <lineage>
        <taxon>Bacteria</taxon>
        <taxon>Bacillati</taxon>
        <taxon>Actinomycetota</taxon>
        <taxon>Actinomycetes</taxon>
        <taxon>Micrococcales</taxon>
        <taxon>Microbacteriaceae</taxon>
        <taxon>Labedella</taxon>
    </lineage>
</organism>
<dbReference type="PANTHER" id="PTHR34473">
    <property type="entry name" value="UPF0699 TRANSMEMBRANE PROTEIN YDBS"/>
    <property type="match status" value="1"/>
</dbReference>
<proteinExistence type="predicted"/>
<feature type="transmembrane region" description="Helical" evidence="2">
    <location>
        <begin position="142"/>
        <end position="163"/>
    </location>
</feature>
<accession>A0A2P8GSB4</accession>
<reference evidence="4 5" key="1">
    <citation type="submission" date="2018-03" db="EMBL/GenBank/DDBJ databases">
        <title>Genomic Encyclopedia of Archaeal and Bacterial Type Strains, Phase II (KMG-II): from individual species to whole genera.</title>
        <authorList>
            <person name="Goeker M."/>
        </authorList>
    </citation>
    <scope>NUCLEOTIDE SEQUENCE [LARGE SCALE GENOMIC DNA]</scope>
    <source>
        <strain evidence="4 5">DSM 21548</strain>
    </source>
</reference>
<dbReference type="AlphaFoldDB" id="A0A2P8GSB4"/>
<dbReference type="EMBL" id="PYAU01000001">
    <property type="protein sequence ID" value="PSL36856.1"/>
    <property type="molecule type" value="Genomic_DNA"/>
</dbReference>
<keyword evidence="2" id="KW-0472">Membrane</keyword>
<comment type="caution">
    <text evidence="4">The sequence shown here is derived from an EMBL/GenBank/DDBJ whole genome shotgun (WGS) entry which is preliminary data.</text>
</comment>
<name>A0A2P8GSB4_9MICO</name>
<protein>
    <submittedName>
        <fullName evidence="4">Membrane protein YdbS with pleckstrin-like domain</fullName>
    </submittedName>
</protein>
<evidence type="ECO:0000256" key="1">
    <source>
        <dbReference type="SAM" id="MobiDB-lite"/>
    </source>
</evidence>
<gene>
    <name evidence="4" type="ORF">CLV49_0455</name>
</gene>
<evidence type="ECO:0000259" key="3">
    <source>
        <dbReference type="Pfam" id="PF03703"/>
    </source>
</evidence>